<dbReference type="Proteomes" id="UP000267858">
    <property type="component" value="Chromosome"/>
</dbReference>
<dbReference type="GO" id="GO:0007155">
    <property type="term" value="P:cell adhesion"/>
    <property type="evidence" value="ECO:0007669"/>
    <property type="project" value="InterPro"/>
</dbReference>
<name>A0A6D2GC34_SALER</name>
<reference evidence="2 3" key="1">
    <citation type="submission" date="2018-12" db="EMBL/GenBank/DDBJ databases">
        <authorList>
            <consortium name="Pathogen Informatics"/>
        </authorList>
    </citation>
    <scope>NUCLEOTIDE SEQUENCE [LARGE SCALE GENOMIC DNA]</scope>
    <source>
        <strain evidence="2 3">NCTC5773</strain>
    </source>
</reference>
<dbReference type="Gene3D" id="2.60.40.1090">
    <property type="entry name" value="Fimbrial-type adhesion domain"/>
    <property type="match status" value="1"/>
</dbReference>
<dbReference type="InterPro" id="IPR036937">
    <property type="entry name" value="Adhesion_dom_fimbrial_sf"/>
</dbReference>
<evidence type="ECO:0000256" key="1">
    <source>
        <dbReference type="SAM" id="SignalP"/>
    </source>
</evidence>
<organism evidence="2 3">
    <name type="scientific">Salmonella enterica subsp. salamae</name>
    <dbReference type="NCBI Taxonomy" id="59202"/>
    <lineage>
        <taxon>Bacteria</taxon>
        <taxon>Pseudomonadati</taxon>
        <taxon>Pseudomonadota</taxon>
        <taxon>Gammaproteobacteria</taxon>
        <taxon>Enterobacterales</taxon>
        <taxon>Enterobacteriaceae</taxon>
        <taxon>Salmonella</taxon>
    </lineage>
</organism>
<feature type="signal peptide" evidence="1">
    <location>
        <begin position="1"/>
        <end position="23"/>
    </location>
</feature>
<dbReference type="SUPFAM" id="SSF49401">
    <property type="entry name" value="Bacterial adhesins"/>
    <property type="match status" value="1"/>
</dbReference>
<gene>
    <name evidence="2" type="ORF">NCTC5773_04100</name>
</gene>
<dbReference type="GO" id="GO:0009289">
    <property type="term" value="C:pilus"/>
    <property type="evidence" value="ECO:0007669"/>
    <property type="project" value="InterPro"/>
</dbReference>
<proteinExistence type="predicted"/>
<accession>A0A6D2GC34</accession>
<dbReference type="RefSeq" id="WP_150362895.1">
    <property type="nucleotide sequence ID" value="NZ_DACWUI010000002.1"/>
</dbReference>
<dbReference type="InterPro" id="IPR008966">
    <property type="entry name" value="Adhesion_dom_sf"/>
</dbReference>
<evidence type="ECO:0000313" key="3">
    <source>
        <dbReference type="Proteomes" id="UP000267858"/>
    </source>
</evidence>
<protein>
    <submittedName>
        <fullName evidence="2">Fimbrial protein</fullName>
    </submittedName>
</protein>
<keyword evidence="1" id="KW-0732">Signal</keyword>
<dbReference type="AlphaFoldDB" id="A0A6D2GC34"/>
<sequence length="180" mass="17996">MKFNSVLLALSVSAVFCSGMASAAISGTTSATMTFTSTVVTGTCTAQVVDSSGANASEIKYGDVYRSDIGKSIVPLAIKFSNCSGVTKAMVAAKPGSGGQCSGESYDAGLDTAFEIWGGTVSSGVQLSCTTPPAEQDVTITNGSGNYAMESRIVAAAGKTAAEVGLGNVSAPVTFVVTYP</sequence>
<evidence type="ECO:0000313" key="2">
    <source>
        <dbReference type="EMBL" id="VEA06172.1"/>
    </source>
</evidence>
<feature type="chain" id="PRO_5025350477" evidence="1">
    <location>
        <begin position="24"/>
        <end position="180"/>
    </location>
</feature>
<dbReference type="EMBL" id="LR134141">
    <property type="protein sequence ID" value="VEA06172.1"/>
    <property type="molecule type" value="Genomic_DNA"/>
</dbReference>